<evidence type="ECO:0000256" key="1">
    <source>
        <dbReference type="SAM" id="MobiDB-lite"/>
    </source>
</evidence>
<accession>A0A1R3I1I1</accession>
<keyword evidence="3" id="KW-1185">Reference proteome</keyword>
<evidence type="ECO:0000313" key="3">
    <source>
        <dbReference type="Proteomes" id="UP000188268"/>
    </source>
</evidence>
<evidence type="ECO:0000313" key="2">
    <source>
        <dbReference type="EMBL" id="OMO76438.1"/>
    </source>
</evidence>
<comment type="caution">
    <text evidence="2">The sequence shown here is derived from an EMBL/GenBank/DDBJ whole genome shotgun (WGS) entry which is preliminary data.</text>
</comment>
<reference evidence="2 3" key="1">
    <citation type="submission" date="2013-09" db="EMBL/GenBank/DDBJ databases">
        <title>Corchorus capsularis genome sequencing.</title>
        <authorList>
            <person name="Alam M."/>
            <person name="Haque M.S."/>
            <person name="Islam M.S."/>
            <person name="Emdad E.M."/>
            <person name="Islam M.M."/>
            <person name="Ahmed B."/>
            <person name="Halim A."/>
            <person name="Hossen Q.M.M."/>
            <person name="Hossain M.Z."/>
            <person name="Ahmed R."/>
            <person name="Khan M.M."/>
            <person name="Islam R."/>
            <person name="Rashid M.M."/>
            <person name="Khan S.A."/>
            <person name="Rahman M.S."/>
            <person name="Alam M."/>
        </authorList>
    </citation>
    <scope>NUCLEOTIDE SEQUENCE [LARGE SCALE GENOMIC DNA]</scope>
    <source>
        <strain evidence="3">cv. CVL-1</strain>
        <tissue evidence="2">Whole seedling</tissue>
    </source>
</reference>
<dbReference type="EMBL" id="AWWV01010883">
    <property type="protein sequence ID" value="OMO76438.1"/>
    <property type="molecule type" value="Genomic_DNA"/>
</dbReference>
<protein>
    <submittedName>
        <fullName evidence="2">Uncharacterized protein</fullName>
    </submittedName>
</protein>
<name>A0A1R3I1I1_COCAP</name>
<dbReference type="Gramene" id="OMO76438">
    <property type="protein sequence ID" value="OMO76438"/>
    <property type="gene ID" value="CCACVL1_15680"/>
</dbReference>
<feature type="region of interest" description="Disordered" evidence="1">
    <location>
        <begin position="1"/>
        <end position="40"/>
    </location>
</feature>
<dbReference type="AlphaFoldDB" id="A0A1R3I1I1"/>
<feature type="compositionally biased region" description="Basic and acidic residues" evidence="1">
    <location>
        <begin position="28"/>
        <end position="40"/>
    </location>
</feature>
<dbReference type="Proteomes" id="UP000188268">
    <property type="component" value="Unassembled WGS sequence"/>
</dbReference>
<gene>
    <name evidence="2" type="ORF">CCACVL1_15680</name>
</gene>
<sequence>MAKIKIEISNKSCRQQKAKVTAESVESSSHDEGNKEKKQI</sequence>
<proteinExistence type="predicted"/>
<organism evidence="2 3">
    <name type="scientific">Corchorus capsularis</name>
    <name type="common">Jute</name>
    <dbReference type="NCBI Taxonomy" id="210143"/>
    <lineage>
        <taxon>Eukaryota</taxon>
        <taxon>Viridiplantae</taxon>
        <taxon>Streptophyta</taxon>
        <taxon>Embryophyta</taxon>
        <taxon>Tracheophyta</taxon>
        <taxon>Spermatophyta</taxon>
        <taxon>Magnoliopsida</taxon>
        <taxon>eudicotyledons</taxon>
        <taxon>Gunneridae</taxon>
        <taxon>Pentapetalae</taxon>
        <taxon>rosids</taxon>
        <taxon>malvids</taxon>
        <taxon>Malvales</taxon>
        <taxon>Malvaceae</taxon>
        <taxon>Grewioideae</taxon>
        <taxon>Apeibeae</taxon>
        <taxon>Corchorus</taxon>
    </lineage>
</organism>